<dbReference type="Pfam" id="PF05930">
    <property type="entry name" value="Phage_AlpA"/>
    <property type="match status" value="1"/>
</dbReference>
<name>A0A2D1CSZ7_PSEAI</name>
<proteinExistence type="predicted"/>
<evidence type="ECO:0000313" key="1">
    <source>
        <dbReference type="EMBL" id="ATN45638.1"/>
    </source>
</evidence>
<dbReference type="InterPro" id="IPR052931">
    <property type="entry name" value="Prophage_regulatory_activator"/>
</dbReference>
<protein>
    <submittedName>
        <fullName evidence="1">AlpA family regulatory protein</fullName>
    </submittedName>
</protein>
<dbReference type="EMBL" id="MF168946">
    <property type="protein sequence ID" value="ATN45638.1"/>
    <property type="molecule type" value="Genomic_DNA"/>
</dbReference>
<dbReference type="AlphaFoldDB" id="A0A2D1CSZ7"/>
<dbReference type="Gene3D" id="1.10.238.160">
    <property type="match status" value="1"/>
</dbReference>
<reference evidence="1" key="1">
    <citation type="submission" date="2017-05" db="EMBL/GenBank/DDBJ databases">
        <title>Two decades of blaVIM-2-producing Pseudomonas aeruginosa dissemination: the decisive role of mobile genetic elements and successful clones.</title>
        <authorList>
            <person name="Botelho J."/>
        </authorList>
    </citation>
    <scope>NUCLEOTIDE SEQUENCE</scope>
    <source>
        <strain evidence="1">FFUP_PS_CB5</strain>
    </source>
</reference>
<sequence>MAELDRFMREAEVLEATSLARSTLWREVKAKRFPSPVQITPGRVGWRQSDINRWLENPMGWTPTRAA</sequence>
<accession>A0A2D1CSZ7</accession>
<dbReference type="InterPro" id="IPR010260">
    <property type="entry name" value="AlpA"/>
</dbReference>
<organism evidence="1">
    <name type="scientific">Pseudomonas aeruginosa</name>
    <dbReference type="NCBI Taxonomy" id="287"/>
    <lineage>
        <taxon>Bacteria</taxon>
        <taxon>Pseudomonadati</taxon>
        <taxon>Pseudomonadota</taxon>
        <taxon>Gammaproteobacteria</taxon>
        <taxon>Pseudomonadales</taxon>
        <taxon>Pseudomonadaceae</taxon>
        <taxon>Pseudomonas</taxon>
    </lineage>
</organism>
<dbReference type="RefSeq" id="WP_003098423.1">
    <property type="nucleotide sequence ID" value="NZ_AP040361.1"/>
</dbReference>
<dbReference type="PANTHER" id="PTHR36154">
    <property type="entry name" value="DNA-BINDING TRANSCRIPTIONAL ACTIVATOR ALPA"/>
    <property type="match status" value="1"/>
</dbReference>
<dbReference type="PANTHER" id="PTHR36154:SF1">
    <property type="entry name" value="DNA-BINDING TRANSCRIPTIONAL ACTIVATOR ALPA"/>
    <property type="match status" value="1"/>
</dbReference>